<dbReference type="GO" id="GO:0010468">
    <property type="term" value="P:regulation of gene expression"/>
    <property type="evidence" value="ECO:0007669"/>
    <property type="project" value="TreeGrafter"/>
</dbReference>
<dbReference type="GO" id="GO:0031490">
    <property type="term" value="F:chromatin DNA binding"/>
    <property type="evidence" value="ECO:0007669"/>
    <property type="project" value="TreeGrafter"/>
</dbReference>
<dbReference type="EMBL" id="OB793616">
    <property type="protein sequence ID" value="CAD7428041.1"/>
    <property type="molecule type" value="Genomic_DNA"/>
</dbReference>
<reference evidence="5" key="1">
    <citation type="submission" date="2020-11" db="EMBL/GenBank/DDBJ databases">
        <authorList>
            <person name="Tran Van P."/>
        </authorList>
    </citation>
    <scope>NUCLEOTIDE SEQUENCE</scope>
</reference>
<dbReference type="GO" id="GO:0000978">
    <property type="term" value="F:RNA polymerase II cis-regulatory region sequence-specific DNA binding"/>
    <property type="evidence" value="ECO:0007669"/>
    <property type="project" value="TreeGrafter"/>
</dbReference>
<sequence length="212" mass="23854">MMEEGGGEVRSCRKAVKAFQQVLYVEPGFSRANEVHLRLGLMFKVNNDWESALKHLQLSLIDTSPCSVTNLEKRVSLAHGVKREEVKSFGSSFLSATVHGVIWYSTHGPIYYCSHQTSERQHSAPGSPRVDNSSPRLSPTPTIRPPPTPISPFSPEGYHLHTLTTPEPAYVFSPISLPYPHPLDPRDRRLTTTVARKLDFDQLNHQLPLKYQ</sequence>
<comment type="similarity">
    <text evidence="3">Belongs to the UTX family.</text>
</comment>
<evidence type="ECO:0000256" key="1">
    <source>
        <dbReference type="ARBA" id="ARBA00004123"/>
    </source>
</evidence>
<dbReference type="PANTHER" id="PTHR14017">
    <property type="entry name" value="LYSINE-SPECIFIC DEMETHYLASE"/>
    <property type="match status" value="1"/>
</dbReference>
<accession>A0A7R9E7N3</accession>
<feature type="compositionally biased region" description="Pro residues" evidence="4">
    <location>
        <begin position="142"/>
        <end position="152"/>
    </location>
</feature>
<name>A0A7R9E7N3_9NEOP</name>
<dbReference type="GO" id="GO:0044666">
    <property type="term" value="C:MLL3/4 complex"/>
    <property type="evidence" value="ECO:0007669"/>
    <property type="project" value="TreeGrafter"/>
</dbReference>
<evidence type="ECO:0000256" key="4">
    <source>
        <dbReference type="SAM" id="MobiDB-lite"/>
    </source>
</evidence>
<proteinExistence type="inferred from homology"/>
<dbReference type="PANTHER" id="PTHR14017:SF1">
    <property type="entry name" value="LD02225P"/>
    <property type="match status" value="1"/>
</dbReference>
<evidence type="ECO:0000313" key="5">
    <source>
        <dbReference type="EMBL" id="CAD7428041.1"/>
    </source>
</evidence>
<keyword evidence="2" id="KW-0539">Nucleus</keyword>
<feature type="region of interest" description="Disordered" evidence="4">
    <location>
        <begin position="117"/>
        <end position="154"/>
    </location>
</feature>
<dbReference type="GO" id="GO:0071558">
    <property type="term" value="F:histone H3K27me2/H3K27me3 demethylase activity"/>
    <property type="evidence" value="ECO:0007669"/>
    <property type="project" value="TreeGrafter"/>
</dbReference>
<protein>
    <submittedName>
        <fullName evidence="5">Uncharacterized protein</fullName>
    </submittedName>
</protein>
<evidence type="ECO:0000256" key="2">
    <source>
        <dbReference type="ARBA" id="ARBA00023242"/>
    </source>
</evidence>
<gene>
    <name evidence="5" type="ORF">TMSB3V08_LOCUS4859</name>
</gene>
<dbReference type="AlphaFoldDB" id="A0A7R9E7N3"/>
<organism evidence="5">
    <name type="scientific">Timema monikensis</name>
    <dbReference type="NCBI Taxonomy" id="170555"/>
    <lineage>
        <taxon>Eukaryota</taxon>
        <taxon>Metazoa</taxon>
        <taxon>Ecdysozoa</taxon>
        <taxon>Arthropoda</taxon>
        <taxon>Hexapoda</taxon>
        <taxon>Insecta</taxon>
        <taxon>Pterygota</taxon>
        <taxon>Neoptera</taxon>
        <taxon>Polyneoptera</taxon>
        <taxon>Phasmatodea</taxon>
        <taxon>Timematodea</taxon>
        <taxon>Timematoidea</taxon>
        <taxon>Timematidae</taxon>
        <taxon>Timema</taxon>
    </lineage>
</organism>
<comment type="subcellular location">
    <subcellularLocation>
        <location evidence="1">Nucleus</location>
    </subcellularLocation>
</comment>
<evidence type="ECO:0000256" key="3">
    <source>
        <dbReference type="ARBA" id="ARBA00034483"/>
    </source>
</evidence>
<dbReference type="InterPro" id="IPR051630">
    <property type="entry name" value="Corepressor-Demethylase"/>
</dbReference>